<organism evidence="1 2">
    <name type="scientific">Prorocentrum cordatum</name>
    <dbReference type="NCBI Taxonomy" id="2364126"/>
    <lineage>
        <taxon>Eukaryota</taxon>
        <taxon>Sar</taxon>
        <taxon>Alveolata</taxon>
        <taxon>Dinophyceae</taxon>
        <taxon>Prorocentrales</taxon>
        <taxon>Prorocentraceae</taxon>
        <taxon>Prorocentrum</taxon>
    </lineage>
</organism>
<accession>A0ABN9TVZ4</accession>
<feature type="non-terminal residue" evidence="1">
    <location>
        <position position="66"/>
    </location>
</feature>
<reference evidence="1" key="1">
    <citation type="submission" date="2023-10" db="EMBL/GenBank/DDBJ databases">
        <authorList>
            <person name="Chen Y."/>
            <person name="Shah S."/>
            <person name="Dougan E. K."/>
            <person name="Thang M."/>
            <person name="Chan C."/>
        </authorList>
    </citation>
    <scope>NUCLEOTIDE SEQUENCE [LARGE SCALE GENOMIC DNA]</scope>
</reference>
<feature type="non-terminal residue" evidence="1">
    <location>
        <position position="1"/>
    </location>
</feature>
<protein>
    <submittedName>
        <fullName evidence="1">Uncharacterized protein</fullName>
    </submittedName>
</protein>
<comment type="caution">
    <text evidence="1">The sequence shown here is derived from an EMBL/GenBank/DDBJ whole genome shotgun (WGS) entry which is preliminary data.</text>
</comment>
<proteinExistence type="predicted"/>
<sequence>DPLYSSLWTPVPEIELEAPIEDFVKYFGQEGPTDPFLPPRKAKDEAILDVFVDCAALIWGSKDMQK</sequence>
<evidence type="ECO:0000313" key="2">
    <source>
        <dbReference type="Proteomes" id="UP001189429"/>
    </source>
</evidence>
<keyword evidence="2" id="KW-1185">Reference proteome</keyword>
<name>A0ABN9TVZ4_9DINO</name>
<dbReference type="EMBL" id="CAUYUJ010015058">
    <property type="protein sequence ID" value="CAK0849405.1"/>
    <property type="molecule type" value="Genomic_DNA"/>
</dbReference>
<dbReference type="Proteomes" id="UP001189429">
    <property type="component" value="Unassembled WGS sequence"/>
</dbReference>
<evidence type="ECO:0000313" key="1">
    <source>
        <dbReference type="EMBL" id="CAK0849405.1"/>
    </source>
</evidence>
<gene>
    <name evidence="1" type="ORF">PCOR1329_LOCUS42096</name>
</gene>